<dbReference type="EMBL" id="PPXC01000010">
    <property type="protein sequence ID" value="POH72879.1"/>
    <property type="molecule type" value="Genomic_DNA"/>
</dbReference>
<sequence length="208" mass="23109">MPEMDKFDVKKAYKELFAPSAKDFSLVEVPPVQYLAIDGHGKPGTSSAYTEALEALYSTAYGVKFASKNVLGRDFVVAPLEGLWWAADMGAFTAGDKDQWDWTMMISQPDWITPDMVAAAVEQASAKKTLPGLAQLRVMDLNEGLCVQILHIGPYDDEAPTLARLHDHFMPENGLVFNGKHHEIYLGDPRRAAPDKLKTILRQPVVRH</sequence>
<dbReference type="SUPFAM" id="SSF55136">
    <property type="entry name" value="Probable bacterial effector-binding domain"/>
    <property type="match status" value="1"/>
</dbReference>
<dbReference type="InterPro" id="IPR029442">
    <property type="entry name" value="GyrI-like"/>
</dbReference>
<dbReference type="InterPro" id="IPR008319">
    <property type="entry name" value="GyrI-like_CCH_Lin2189-like"/>
</dbReference>
<comment type="caution">
    <text evidence="2">The sequence shown here is derived from an EMBL/GenBank/DDBJ whole genome shotgun (WGS) entry which is preliminary data.</text>
</comment>
<dbReference type="Gene3D" id="3.20.80.10">
    <property type="entry name" value="Regulatory factor, effector binding domain"/>
    <property type="match status" value="1"/>
</dbReference>
<dbReference type="Proteomes" id="UP000237061">
    <property type="component" value="Unassembled WGS sequence"/>
</dbReference>
<protein>
    <recommendedName>
        <fullName evidence="1">GyrI-like small molecule binding domain-containing protein</fullName>
    </recommendedName>
</protein>
<feature type="domain" description="GyrI-like small molecule binding" evidence="1">
    <location>
        <begin position="23"/>
        <end position="199"/>
    </location>
</feature>
<organism evidence="2 3">
    <name type="scientific">Arthrobacter glacialis</name>
    <dbReference type="NCBI Taxonomy" id="1664"/>
    <lineage>
        <taxon>Bacteria</taxon>
        <taxon>Bacillati</taxon>
        <taxon>Actinomycetota</taxon>
        <taxon>Actinomycetes</taxon>
        <taxon>Micrococcales</taxon>
        <taxon>Micrococcaceae</taxon>
        <taxon>Arthrobacter</taxon>
    </lineage>
</organism>
<reference evidence="2 3" key="1">
    <citation type="submission" date="2018-01" db="EMBL/GenBank/DDBJ databases">
        <title>Arthrobacter sp. nov., from glaciers in China.</title>
        <authorList>
            <person name="Liu Q."/>
            <person name="Xin Y.-H."/>
        </authorList>
    </citation>
    <scope>NUCLEOTIDE SEQUENCE [LARGE SCALE GENOMIC DNA]</scope>
    <source>
        <strain evidence="2 3">HLT2-12-2</strain>
    </source>
</reference>
<keyword evidence="3" id="KW-1185">Reference proteome</keyword>
<proteinExistence type="predicted"/>
<dbReference type="InterPro" id="IPR011256">
    <property type="entry name" value="Reg_factor_effector_dom_sf"/>
</dbReference>
<accession>A0A2S3ZUU5</accession>
<name>A0A2S3ZUU5_ARTGL</name>
<evidence type="ECO:0000313" key="3">
    <source>
        <dbReference type="Proteomes" id="UP000237061"/>
    </source>
</evidence>
<dbReference type="PIRSF" id="PIRSF031644">
    <property type="entry name" value="UCP031644"/>
    <property type="match status" value="1"/>
</dbReference>
<dbReference type="Pfam" id="PF06445">
    <property type="entry name" value="GyrI-like"/>
    <property type="match status" value="1"/>
</dbReference>
<gene>
    <name evidence="2" type="ORF">CVS27_13500</name>
</gene>
<evidence type="ECO:0000313" key="2">
    <source>
        <dbReference type="EMBL" id="POH72879.1"/>
    </source>
</evidence>
<evidence type="ECO:0000259" key="1">
    <source>
        <dbReference type="Pfam" id="PF06445"/>
    </source>
</evidence>
<dbReference type="AlphaFoldDB" id="A0A2S3ZUU5"/>